<dbReference type="Pfam" id="PF07714">
    <property type="entry name" value="PK_Tyr_Ser-Thr"/>
    <property type="match status" value="1"/>
</dbReference>
<proteinExistence type="predicted"/>
<dbReference type="OrthoDB" id="346907at2759"/>
<feature type="domain" description="Serine-threonine/tyrosine-protein kinase catalytic" evidence="1">
    <location>
        <begin position="5"/>
        <end position="65"/>
    </location>
</feature>
<reference evidence="3" key="2">
    <citation type="submission" date="2015-01" db="EMBL/GenBank/DDBJ databases">
        <title>Evolutionary Origins and Diversification of the Mycorrhizal Mutualists.</title>
        <authorList>
            <consortium name="DOE Joint Genome Institute"/>
            <consortium name="Mycorrhizal Genomics Consortium"/>
            <person name="Kohler A."/>
            <person name="Kuo A."/>
            <person name="Nagy L.G."/>
            <person name="Floudas D."/>
            <person name="Copeland A."/>
            <person name="Barry K.W."/>
            <person name="Cichocki N."/>
            <person name="Veneault-Fourrey C."/>
            <person name="LaButti K."/>
            <person name="Lindquist E.A."/>
            <person name="Lipzen A."/>
            <person name="Lundell T."/>
            <person name="Morin E."/>
            <person name="Murat C."/>
            <person name="Riley R."/>
            <person name="Ohm R."/>
            <person name="Sun H."/>
            <person name="Tunlid A."/>
            <person name="Henrissat B."/>
            <person name="Grigoriev I.V."/>
            <person name="Hibbett D.S."/>
            <person name="Martin F."/>
        </authorList>
    </citation>
    <scope>NUCLEOTIDE SEQUENCE [LARGE SCALE GENOMIC DNA]</scope>
    <source>
        <strain evidence="3">MUT 4182</strain>
    </source>
</reference>
<dbReference type="HOGENOM" id="CLU_2544281_0_0_1"/>
<evidence type="ECO:0000313" key="2">
    <source>
        <dbReference type="EMBL" id="KIO18626.1"/>
    </source>
</evidence>
<name>A0A0C3Q565_9AGAM</name>
<dbReference type="SUPFAM" id="SSF56112">
    <property type="entry name" value="Protein kinase-like (PK-like)"/>
    <property type="match status" value="1"/>
</dbReference>
<dbReference type="InterPro" id="IPR001245">
    <property type="entry name" value="Ser-Thr/Tyr_kinase_cat_dom"/>
</dbReference>
<evidence type="ECO:0000259" key="1">
    <source>
        <dbReference type="Pfam" id="PF07714"/>
    </source>
</evidence>
<dbReference type="InterPro" id="IPR011009">
    <property type="entry name" value="Kinase-like_dom_sf"/>
</dbReference>
<protein>
    <recommendedName>
        <fullName evidence="1">Serine-threonine/tyrosine-protein kinase catalytic domain-containing protein</fullName>
    </recommendedName>
</protein>
<dbReference type="AlphaFoldDB" id="A0A0C3Q565"/>
<dbReference type="Proteomes" id="UP000054248">
    <property type="component" value="Unassembled WGS sequence"/>
</dbReference>
<evidence type="ECO:0000313" key="3">
    <source>
        <dbReference type="Proteomes" id="UP000054248"/>
    </source>
</evidence>
<dbReference type="Gene3D" id="1.10.510.10">
    <property type="entry name" value="Transferase(Phosphotransferase) domain 1"/>
    <property type="match status" value="1"/>
</dbReference>
<reference evidence="2 3" key="1">
    <citation type="submission" date="2014-04" db="EMBL/GenBank/DDBJ databases">
        <authorList>
            <consortium name="DOE Joint Genome Institute"/>
            <person name="Kuo A."/>
            <person name="Girlanda M."/>
            <person name="Perotto S."/>
            <person name="Kohler A."/>
            <person name="Nagy L.G."/>
            <person name="Floudas D."/>
            <person name="Copeland A."/>
            <person name="Barry K.W."/>
            <person name="Cichocki N."/>
            <person name="Veneault-Fourrey C."/>
            <person name="LaButti K."/>
            <person name="Lindquist E.A."/>
            <person name="Lipzen A."/>
            <person name="Lundell T."/>
            <person name="Morin E."/>
            <person name="Murat C."/>
            <person name="Sun H."/>
            <person name="Tunlid A."/>
            <person name="Henrissat B."/>
            <person name="Grigoriev I.V."/>
            <person name="Hibbett D.S."/>
            <person name="Martin F."/>
            <person name="Nordberg H.P."/>
            <person name="Cantor M.N."/>
            <person name="Hua S.X."/>
        </authorList>
    </citation>
    <scope>NUCLEOTIDE SEQUENCE [LARGE SCALE GENOMIC DNA]</scope>
    <source>
        <strain evidence="2 3">MUT 4182</strain>
    </source>
</reference>
<sequence length="83" mass="9026">MNFCIKFVEEPLKAEITESGEFITMTGPAWTVRWAAPELLDGALPGLGSDVWAFGWISWEVVTGKSLSKCKISNLLGGAHSEI</sequence>
<organism evidence="2 3">
    <name type="scientific">Tulasnella calospora MUT 4182</name>
    <dbReference type="NCBI Taxonomy" id="1051891"/>
    <lineage>
        <taxon>Eukaryota</taxon>
        <taxon>Fungi</taxon>
        <taxon>Dikarya</taxon>
        <taxon>Basidiomycota</taxon>
        <taxon>Agaricomycotina</taxon>
        <taxon>Agaricomycetes</taxon>
        <taxon>Cantharellales</taxon>
        <taxon>Tulasnellaceae</taxon>
        <taxon>Tulasnella</taxon>
    </lineage>
</organism>
<gene>
    <name evidence="2" type="ORF">M407DRAFT_31736</name>
</gene>
<accession>A0A0C3Q565</accession>
<dbReference type="GO" id="GO:0004672">
    <property type="term" value="F:protein kinase activity"/>
    <property type="evidence" value="ECO:0007669"/>
    <property type="project" value="InterPro"/>
</dbReference>
<keyword evidence="3" id="KW-1185">Reference proteome</keyword>
<dbReference type="EMBL" id="KN823273">
    <property type="protein sequence ID" value="KIO18626.1"/>
    <property type="molecule type" value="Genomic_DNA"/>
</dbReference>